<organism evidence="2 3">
    <name type="scientific">Nonomuraea marmarensis</name>
    <dbReference type="NCBI Taxonomy" id="3351344"/>
    <lineage>
        <taxon>Bacteria</taxon>
        <taxon>Bacillati</taxon>
        <taxon>Actinomycetota</taxon>
        <taxon>Actinomycetes</taxon>
        <taxon>Streptosporangiales</taxon>
        <taxon>Streptosporangiaceae</taxon>
        <taxon>Nonomuraea</taxon>
    </lineage>
</organism>
<dbReference type="PANTHER" id="PTHR43649:SF12">
    <property type="entry name" value="DIACETYLCHITOBIOSE BINDING PROTEIN DASA"/>
    <property type="match status" value="1"/>
</dbReference>
<keyword evidence="1" id="KW-0732">Signal</keyword>
<feature type="signal peptide" evidence="1">
    <location>
        <begin position="1"/>
        <end position="26"/>
    </location>
</feature>
<dbReference type="InterPro" id="IPR006059">
    <property type="entry name" value="SBP"/>
</dbReference>
<dbReference type="SUPFAM" id="SSF53850">
    <property type="entry name" value="Periplasmic binding protein-like II"/>
    <property type="match status" value="1"/>
</dbReference>
<dbReference type="Gene3D" id="3.40.190.10">
    <property type="entry name" value="Periplasmic binding protein-like II"/>
    <property type="match status" value="1"/>
</dbReference>
<dbReference type="Pfam" id="PF01547">
    <property type="entry name" value="SBP_bac_1"/>
    <property type="match status" value="1"/>
</dbReference>
<dbReference type="EMBL" id="JBICRM010000009">
    <property type="protein sequence ID" value="MFG1705062.1"/>
    <property type="molecule type" value="Genomic_DNA"/>
</dbReference>
<evidence type="ECO:0000313" key="2">
    <source>
        <dbReference type="EMBL" id="MFG1705062.1"/>
    </source>
</evidence>
<sequence length="432" mass="46946">MPRYRKHRRLLAITAVLISTASGVAACGSGGGSGDGTVTLTFWTHTHPPMIDLNKKLIAEYEAKNPKVKIEYQTIPNTEFGTKMLTSLSTGAGPDIINMDDNALRGEYIPKNLVAPVDPKALGKSSAAELESGYVPGTLDGAKDAKGTLYGVPSEFNGTAFAINTKHFKDAGLDPAKPPKTWQEVIEAGRALNKAGHKQAFNFLYLHSGWYSQWFQTLANQTGGAILSPDGKTPALLSPGTKQALNLWVELARTSGIADPKTSSRDATVPFQDLASGTQSMAVVYPWAMEQIRQSNPDTYQDLAVVPLPQANPAKPVSRIYGYFWAVNKASKQQAEAWRFISYLASQHDRWLSDVNFVQPVTGWQDSAPAKKIPFIDVIAAAYGQGRYDQVGPHWSEVQDILRKAVDEAVFDGKPVDTVLGEADQAVRRSLS</sequence>
<accession>A0ABW7ACJ7</accession>
<comment type="caution">
    <text evidence="2">The sequence shown here is derived from an EMBL/GenBank/DDBJ whole genome shotgun (WGS) entry which is preliminary data.</text>
</comment>
<name>A0ABW7ACJ7_9ACTN</name>
<gene>
    <name evidence="2" type="ORF">ACFLIM_17880</name>
</gene>
<evidence type="ECO:0000256" key="1">
    <source>
        <dbReference type="SAM" id="SignalP"/>
    </source>
</evidence>
<protein>
    <submittedName>
        <fullName evidence="2">Extracellular solute-binding protein</fullName>
    </submittedName>
</protein>
<dbReference type="PROSITE" id="PS51257">
    <property type="entry name" value="PROKAR_LIPOPROTEIN"/>
    <property type="match status" value="1"/>
</dbReference>
<evidence type="ECO:0000313" key="3">
    <source>
        <dbReference type="Proteomes" id="UP001603978"/>
    </source>
</evidence>
<dbReference type="InterPro" id="IPR050490">
    <property type="entry name" value="Bact_solute-bd_prot1"/>
</dbReference>
<dbReference type="PANTHER" id="PTHR43649">
    <property type="entry name" value="ARABINOSE-BINDING PROTEIN-RELATED"/>
    <property type="match status" value="1"/>
</dbReference>
<dbReference type="Proteomes" id="UP001603978">
    <property type="component" value="Unassembled WGS sequence"/>
</dbReference>
<keyword evidence="3" id="KW-1185">Reference proteome</keyword>
<dbReference type="RefSeq" id="WP_393166696.1">
    <property type="nucleotide sequence ID" value="NZ_JBICRM010000009.1"/>
</dbReference>
<reference evidence="2 3" key="1">
    <citation type="submission" date="2024-10" db="EMBL/GenBank/DDBJ databases">
        <authorList>
            <person name="Topkara A.R."/>
            <person name="Saygin H."/>
        </authorList>
    </citation>
    <scope>NUCLEOTIDE SEQUENCE [LARGE SCALE GENOMIC DNA]</scope>
    <source>
        <strain evidence="2 3">M3C6</strain>
    </source>
</reference>
<feature type="chain" id="PRO_5046794939" evidence="1">
    <location>
        <begin position="27"/>
        <end position="432"/>
    </location>
</feature>
<proteinExistence type="predicted"/>